<keyword evidence="3" id="KW-1185">Reference proteome</keyword>
<evidence type="ECO:0000256" key="1">
    <source>
        <dbReference type="SAM" id="MobiDB-lite"/>
    </source>
</evidence>
<feature type="region of interest" description="Disordered" evidence="1">
    <location>
        <begin position="215"/>
        <end position="240"/>
    </location>
</feature>
<gene>
    <name evidence="2" type="ORF">DAPPUDRAFT_246099</name>
</gene>
<feature type="compositionally biased region" description="Polar residues" evidence="1">
    <location>
        <begin position="125"/>
        <end position="142"/>
    </location>
</feature>
<organism evidence="2 3">
    <name type="scientific">Daphnia pulex</name>
    <name type="common">Water flea</name>
    <dbReference type="NCBI Taxonomy" id="6669"/>
    <lineage>
        <taxon>Eukaryota</taxon>
        <taxon>Metazoa</taxon>
        <taxon>Ecdysozoa</taxon>
        <taxon>Arthropoda</taxon>
        <taxon>Crustacea</taxon>
        <taxon>Branchiopoda</taxon>
        <taxon>Diplostraca</taxon>
        <taxon>Cladocera</taxon>
        <taxon>Anomopoda</taxon>
        <taxon>Daphniidae</taxon>
        <taxon>Daphnia</taxon>
    </lineage>
</organism>
<feature type="region of interest" description="Disordered" evidence="1">
    <location>
        <begin position="112"/>
        <end position="144"/>
    </location>
</feature>
<dbReference type="Proteomes" id="UP000000305">
    <property type="component" value="Unassembled WGS sequence"/>
</dbReference>
<dbReference type="HOGENOM" id="CLU_1157439_0_0_1"/>
<dbReference type="AlphaFoldDB" id="E9GPM8"/>
<evidence type="ECO:0000313" key="2">
    <source>
        <dbReference type="EMBL" id="EFX78560.1"/>
    </source>
</evidence>
<feature type="compositionally biased region" description="Polar residues" evidence="1">
    <location>
        <begin position="218"/>
        <end position="227"/>
    </location>
</feature>
<dbReference type="EMBL" id="GL732557">
    <property type="protein sequence ID" value="EFX78560.1"/>
    <property type="molecule type" value="Genomic_DNA"/>
</dbReference>
<feature type="compositionally biased region" description="Basic and acidic residues" evidence="1">
    <location>
        <begin position="114"/>
        <end position="124"/>
    </location>
</feature>
<evidence type="ECO:0000313" key="3">
    <source>
        <dbReference type="Proteomes" id="UP000000305"/>
    </source>
</evidence>
<reference evidence="2 3" key="1">
    <citation type="journal article" date="2011" name="Science">
        <title>The ecoresponsive genome of Daphnia pulex.</title>
        <authorList>
            <person name="Colbourne J.K."/>
            <person name="Pfrender M.E."/>
            <person name="Gilbert D."/>
            <person name="Thomas W.K."/>
            <person name="Tucker A."/>
            <person name="Oakley T.H."/>
            <person name="Tokishita S."/>
            <person name="Aerts A."/>
            <person name="Arnold G.J."/>
            <person name="Basu M.K."/>
            <person name="Bauer D.J."/>
            <person name="Caceres C.E."/>
            <person name="Carmel L."/>
            <person name="Casola C."/>
            <person name="Choi J.H."/>
            <person name="Detter J.C."/>
            <person name="Dong Q."/>
            <person name="Dusheyko S."/>
            <person name="Eads B.D."/>
            <person name="Frohlich T."/>
            <person name="Geiler-Samerotte K.A."/>
            <person name="Gerlach D."/>
            <person name="Hatcher P."/>
            <person name="Jogdeo S."/>
            <person name="Krijgsveld J."/>
            <person name="Kriventseva E.V."/>
            <person name="Kultz D."/>
            <person name="Laforsch C."/>
            <person name="Lindquist E."/>
            <person name="Lopez J."/>
            <person name="Manak J.R."/>
            <person name="Muller J."/>
            <person name="Pangilinan J."/>
            <person name="Patwardhan R.P."/>
            <person name="Pitluck S."/>
            <person name="Pritham E.J."/>
            <person name="Rechtsteiner A."/>
            <person name="Rho M."/>
            <person name="Rogozin I.B."/>
            <person name="Sakarya O."/>
            <person name="Salamov A."/>
            <person name="Schaack S."/>
            <person name="Shapiro H."/>
            <person name="Shiga Y."/>
            <person name="Skalitzky C."/>
            <person name="Smith Z."/>
            <person name="Souvorov A."/>
            <person name="Sung W."/>
            <person name="Tang Z."/>
            <person name="Tsuchiya D."/>
            <person name="Tu H."/>
            <person name="Vos H."/>
            <person name="Wang M."/>
            <person name="Wolf Y.I."/>
            <person name="Yamagata H."/>
            <person name="Yamada T."/>
            <person name="Ye Y."/>
            <person name="Shaw J.R."/>
            <person name="Andrews J."/>
            <person name="Crease T.J."/>
            <person name="Tang H."/>
            <person name="Lucas S.M."/>
            <person name="Robertson H.M."/>
            <person name="Bork P."/>
            <person name="Koonin E.V."/>
            <person name="Zdobnov E.M."/>
            <person name="Grigoriev I.V."/>
            <person name="Lynch M."/>
            <person name="Boore J.L."/>
        </authorList>
    </citation>
    <scope>NUCLEOTIDE SEQUENCE [LARGE SCALE GENOMIC DNA]</scope>
</reference>
<proteinExistence type="predicted"/>
<accession>E9GPM8</accession>
<protein>
    <submittedName>
        <fullName evidence="2">Uncharacterized protein</fullName>
    </submittedName>
</protein>
<name>E9GPM8_DAPPU</name>
<sequence length="240" mass="25964">MFRADVRIVLTAAGYSPSPSVRPLCLLVSSRVPAICFQTNSVAPSAKMKITELHAVVLLGPLKDVLAAQWWWNAPITFGGGEETIQQAIQPGAPRRTQPSSLVVHLKCNGRTTRRGETQSESHEQSLYSAPSSTTDSLIAENSSSSSSQQQFFWGALGQRPRLEEKRIMSCSRLALRRGSKMSSSRDAGVGLNDLINYGCASACVSVAEETLQRERASQQTTPQTDDSIVGTPSVDQLVD</sequence>
<dbReference type="InParanoid" id="E9GPM8"/>
<dbReference type="KEGG" id="dpx:DAPPUDRAFT_246099"/>